<dbReference type="InterPro" id="IPR015955">
    <property type="entry name" value="Lactate_DH/Glyco_Ohase_4_C"/>
</dbReference>
<evidence type="ECO:0000313" key="1">
    <source>
        <dbReference type="EMBL" id="GAG17724.1"/>
    </source>
</evidence>
<dbReference type="AlphaFoldDB" id="X0VHD8"/>
<sequence length="109" mass="11973">AIPVYAGEKNYPKVAKLVRGYLSTIIKLVVSPRNLASGILLARLVDTIVSSRPRVHYVCGFHQHLNVYLTWPYQVGRSGVEQPISVDLGSNAANDLDSLIAIRKSKSVE</sequence>
<dbReference type="EMBL" id="BARS01039333">
    <property type="protein sequence ID" value="GAG17724.1"/>
    <property type="molecule type" value="Genomic_DNA"/>
</dbReference>
<comment type="caution">
    <text evidence="1">The sequence shown here is derived from an EMBL/GenBank/DDBJ whole genome shotgun (WGS) entry which is preliminary data.</text>
</comment>
<feature type="non-terminal residue" evidence="1">
    <location>
        <position position="1"/>
    </location>
</feature>
<reference evidence="1" key="1">
    <citation type="journal article" date="2014" name="Front. Microbiol.">
        <title>High frequency of phylogenetically diverse reductive dehalogenase-homologous genes in deep subseafloor sedimentary metagenomes.</title>
        <authorList>
            <person name="Kawai M."/>
            <person name="Futagami T."/>
            <person name="Toyoda A."/>
            <person name="Takaki Y."/>
            <person name="Nishi S."/>
            <person name="Hori S."/>
            <person name="Arai W."/>
            <person name="Tsubouchi T."/>
            <person name="Morono Y."/>
            <person name="Uchiyama I."/>
            <person name="Ito T."/>
            <person name="Fujiyama A."/>
            <person name="Inagaki F."/>
            <person name="Takami H."/>
        </authorList>
    </citation>
    <scope>NUCLEOTIDE SEQUENCE</scope>
    <source>
        <strain evidence="1">Expedition CK06-06</strain>
    </source>
</reference>
<dbReference type="GO" id="GO:0016616">
    <property type="term" value="F:oxidoreductase activity, acting on the CH-OH group of donors, NAD or NADP as acceptor"/>
    <property type="evidence" value="ECO:0007669"/>
    <property type="project" value="InterPro"/>
</dbReference>
<dbReference type="Gene3D" id="3.90.110.10">
    <property type="entry name" value="Lactate dehydrogenase/glycoside hydrolase, family 4, C-terminal"/>
    <property type="match status" value="1"/>
</dbReference>
<protein>
    <submittedName>
        <fullName evidence="1">Uncharacterized protein</fullName>
    </submittedName>
</protein>
<dbReference type="SUPFAM" id="SSF56327">
    <property type="entry name" value="LDH C-terminal domain-like"/>
    <property type="match status" value="1"/>
</dbReference>
<organism evidence="1">
    <name type="scientific">marine sediment metagenome</name>
    <dbReference type="NCBI Taxonomy" id="412755"/>
    <lineage>
        <taxon>unclassified sequences</taxon>
        <taxon>metagenomes</taxon>
        <taxon>ecological metagenomes</taxon>
    </lineage>
</organism>
<name>X0VHD8_9ZZZZ</name>
<accession>X0VHD8</accession>
<proteinExistence type="predicted"/>
<gene>
    <name evidence="1" type="ORF">S01H1_60072</name>
</gene>